<dbReference type="AlphaFoldDB" id="A0A9P6SYG5"/>
<dbReference type="EMBL" id="JAAAID010001084">
    <property type="protein sequence ID" value="KAG0011808.1"/>
    <property type="molecule type" value="Genomic_DNA"/>
</dbReference>
<dbReference type="Gene3D" id="3.80.10.10">
    <property type="entry name" value="Ribonuclease Inhibitor"/>
    <property type="match status" value="1"/>
</dbReference>
<gene>
    <name evidence="1" type="ORF">BGZ80_000413</name>
</gene>
<dbReference type="SUPFAM" id="SSF52047">
    <property type="entry name" value="RNI-like"/>
    <property type="match status" value="1"/>
</dbReference>
<evidence type="ECO:0000313" key="2">
    <source>
        <dbReference type="Proteomes" id="UP000703661"/>
    </source>
</evidence>
<keyword evidence="2" id="KW-1185">Reference proteome</keyword>
<organism evidence="1 2">
    <name type="scientific">Entomortierella chlamydospora</name>
    <dbReference type="NCBI Taxonomy" id="101097"/>
    <lineage>
        <taxon>Eukaryota</taxon>
        <taxon>Fungi</taxon>
        <taxon>Fungi incertae sedis</taxon>
        <taxon>Mucoromycota</taxon>
        <taxon>Mortierellomycotina</taxon>
        <taxon>Mortierellomycetes</taxon>
        <taxon>Mortierellales</taxon>
        <taxon>Mortierellaceae</taxon>
        <taxon>Entomortierella</taxon>
    </lineage>
</organism>
<protein>
    <submittedName>
        <fullName evidence="1">Uncharacterized protein</fullName>
    </submittedName>
</protein>
<name>A0A9P6SYG5_9FUNG</name>
<comment type="caution">
    <text evidence="1">The sequence shown here is derived from an EMBL/GenBank/DDBJ whole genome shotgun (WGS) entry which is preliminary data.</text>
</comment>
<accession>A0A9P6SYG5</accession>
<proteinExistence type="predicted"/>
<dbReference type="InterPro" id="IPR032675">
    <property type="entry name" value="LRR_dom_sf"/>
</dbReference>
<sequence length="359" mass="40951">MEAIGKCQGLASLWLSNSILYSEGVRTLLVACANIGKATEREGEDRNGIRENRTGGLAKLHLEDLSIRECSEDVFSGSTPFPHLEHLDIQKIRGIAPKDVLKLLQRCPNLKSFCWRDVFTRESFLIDQWVKHVESGAWSRLTCLDVQGEEFHDEGLSCVFKNLQSPLEKLMVRETGFGPMAFEALITTKRHYCHIRALDLSLCMDTTSSMIQKIMTKMPALVYFSANRLFVTDILGTSREDQNDNDDDQEWVCKNLRTLKLCIDMGVGSDPNTLEYEERQRQVYSRLSELEFLETLEVGNLLFLRDTEVQRLDSRPNAGFGQLLSLKRLKVVSIKQGHSLALKDIELMMAKKMEDEPKR</sequence>
<dbReference type="Proteomes" id="UP000703661">
    <property type="component" value="Unassembled WGS sequence"/>
</dbReference>
<evidence type="ECO:0000313" key="1">
    <source>
        <dbReference type="EMBL" id="KAG0011808.1"/>
    </source>
</evidence>
<reference evidence="1" key="1">
    <citation type="journal article" date="2020" name="Fungal Divers.">
        <title>Resolving the Mortierellaceae phylogeny through synthesis of multi-gene phylogenetics and phylogenomics.</title>
        <authorList>
            <person name="Vandepol N."/>
            <person name="Liber J."/>
            <person name="Desiro A."/>
            <person name="Na H."/>
            <person name="Kennedy M."/>
            <person name="Barry K."/>
            <person name="Grigoriev I.V."/>
            <person name="Miller A.N."/>
            <person name="O'Donnell K."/>
            <person name="Stajich J.E."/>
            <person name="Bonito G."/>
        </authorList>
    </citation>
    <scope>NUCLEOTIDE SEQUENCE</scope>
    <source>
        <strain evidence="1">NRRL 2769</strain>
    </source>
</reference>